<dbReference type="RefSeq" id="WP_005268749.1">
    <property type="nucleotide sequence ID" value="NZ_ANPE02000112.1"/>
</dbReference>
<dbReference type="SUPFAM" id="SSF55781">
    <property type="entry name" value="GAF domain-like"/>
    <property type="match status" value="1"/>
</dbReference>
<dbReference type="InterPro" id="IPR050707">
    <property type="entry name" value="HTH_MetabolicPath_Reg"/>
</dbReference>
<dbReference type="Pfam" id="PF09339">
    <property type="entry name" value="HTH_IclR"/>
    <property type="match status" value="1"/>
</dbReference>
<dbReference type="GO" id="GO:0003677">
    <property type="term" value="F:DNA binding"/>
    <property type="evidence" value="ECO:0007669"/>
    <property type="project" value="UniProtKB-KW"/>
</dbReference>
<evidence type="ECO:0000313" key="7">
    <source>
        <dbReference type="Proteomes" id="UP000010729"/>
    </source>
</evidence>
<dbReference type="SUPFAM" id="SSF46785">
    <property type="entry name" value="Winged helix' DNA-binding domain"/>
    <property type="match status" value="1"/>
</dbReference>
<evidence type="ECO:0000259" key="4">
    <source>
        <dbReference type="PROSITE" id="PS51077"/>
    </source>
</evidence>
<dbReference type="PANTHER" id="PTHR30136:SF24">
    <property type="entry name" value="HTH-TYPE TRANSCRIPTIONAL REPRESSOR ALLR"/>
    <property type="match status" value="1"/>
</dbReference>
<comment type="caution">
    <text evidence="6">The sequence shown here is derived from an EMBL/GenBank/DDBJ whole genome shotgun (WGS) entry which is preliminary data.</text>
</comment>
<keyword evidence="7" id="KW-1185">Reference proteome</keyword>
<dbReference type="PROSITE" id="PS51077">
    <property type="entry name" value="HTH_ICLR"/>
    <property type="match status" value="1"/>
</dbReference>
<dbReference type="InterPro" id="IPR029016">
    <property type="entry name" value="GAF-like_dom_sf"/>
</dbReference>
<dbReference type="InterPro" id="IPR036388">
    <property type="entry name" value="WH-like_DNA-bd_sf"/>
</dbReference>
<dbReference type="InterPro" id="IPR005471">
    <property type="entry name" value="Tscrpt_reg_IclR_N"/>
</dbReference>
<feature type="domain" description="HTH iclR-type" evidence="4">
    <location>
        <begin position="8"/>
        <end position="68"/>
    </location>
</feature>
<dbReference type="OrthoDB" id="4068713at2"/>
<evidence type="ECO:0000256" key="3">
    <source>
        <dbReference type="ARBA" id="ARBA00023163"/>
    </source>
</evidence>
<dbReference type="Gene3D" id="3.30.450.40">
    <property type="match status" value="1"/>
</dbReference>
<dbReference type="InterPro" id="IPR014757">
    <property type="entry name" value="Tscrpt_reg_IclR_C"/>
</dbReference>
<evidence type="ECO:0000256" key="1">
    <source>
        <dbReference type="ARBA" id="ARBA00023015"/>
    </source>
</evidence>
<protein>
    <submittedName>
        <fullName evidence="6">IclR family transcriptional regulator</fullName>
    </submittedName>
</protein>
<dbReference type="Gene3D" id="1.10.10.10">
    <property type="entry name" value="Winged helix-like DNA-binding domain superfamily/Winged helix DNA-binding domain"/>
    <property type="match status" value="1"/>
</dbReference>
<organism evidence="6 7">
    <name type="scientific">Arthrobacter crystallopoietes BAB-32</name>
    <dbReference type="NCBI Taxonomy" id="1246476"/>
    <lineage>
        <taxon>Bacteria</taxon>
        <taxon>Bacillati</taxon>
        <taxon>Actinomycetota</taxon>
        <taxon>Actinomycetes</taxon>
        <taxon>Micrococcales</taxon>
        <taxon>Micrococcaceae</taxon>
        <taxon>Crystallibacter</taxon>
    </lineage>
</organism>
<dbReference type="PANTHER" id="PTHR30136">
    <property type="entry name" value="HELIX-TURN-HELIX TRANSCRIPTIONAL REGULATOR, ICLR FAMILY"/>
    <property type="match status" value="1"/>
</dbReference>
<dbReference type="GO" id="GO:0045892">
    <property type="term" value="P:negative regulation of DNA-templated transcription"/>
    <property type="evidence" value="ECO:0007669"/>
    <property type="project" value="TreeGrafter"/>
</dbReference>
<dbReference type="InterPro" id="IPR036390">
    <property type="entry name" value="WH_DNA-bd_sf"/>
</dbReference>
<gene>
    <name evidence="6" type="ORF">D477_009520</name>
</gene>
<dbReference type="SMART" id="SM00346">
    <property type="entry name" value="HTH_ICLR"/>
    <property type="match status" value="1"/>
</dbReference>
<dbReference type="GO" id="GO:0003700">
    <property type="term" value="F:DNA-binding transcription factor activity"/>
    <property type="evidence" value="ECO:0007669"/>
    <property type="project" value="TreeGrafter"/>
</dbReference>
<proteinExistence type="predicted"/>
<dbReference type="AlphaFoldDB" id="N1UVL5"/>
<reference evidence="6 7" key="1">
    <citation type="journal article" date="2013" name="Genome Announc.">
        <title>Draft Genome Sequence of Arthrobacter crystallopoietes Strain BAB-32, Revealing Genes for Bioremediation.</title>
        <authorList>
            <person name="Joshi M.N."/>
            <person name="Pandit A.S."/>
            <person name="Sharma A."/>
            <person name="Pandya R.V."/>
            <person name="Desai S.M."/>
            <person name="Saxena A.K."/>
            <person name="Bagatharia S.B."/>
        </authorList>
    </citation>
    <scope>NUCLEOTIDE SEQUENCE [LARGE SCALE GENOMIC DNA]</scope>
    <source>
        <strain evidence="6 7">BAB-32</strain>
    </source>
</reference>
<dbReference type="PROSITE" id="PS51078">
    <property type="entry name" value="ICLR_ED"/>
    <property type="match status" value="1"/>
</dbReference>
<evidence type="ECO:0000256" key="2">
    <source>
        <dbReference type="ARBA" id="ARBA00023125"/>
    </source>
</evidence>
<evidence type="ECO:0000259" key="5">
    <source>
        <dbReference type="PROSITE" id="PS51078"/>
    </source>
</evidence>
<feature type="domain" description="IclR-ED" evidence="5">
    <location>
        <begin position="69"/>
        <end position="252"/>
    </location>
</feature>
<dbReference type="EMBL" id="ANPE02000112">
    <property type="protein sequence ID" value="EMY34451.1"/>
    <property type="molecule type" value="Genomic_DNA"/>
</dbReference>
<sequence>MARSSNGQSAISRAVHVLESFDPTSNELTLTQIAARTGMPMATVHGIVGELVSLGLLERRGRELILGVRLWELAVRAPGVVGLREIALPHLELVRNRLEQHAQLGILQGGEVLYLERLSAPESVVNWTMVGGRIPWYATSSGIVLAADAPAGKQEEMLGSPRPRFSVEPQMSTADLRRLLAKVRREGHAVTLGYIHPDATAVAVPIKGPYGHAVASLSVVVPTEGFRAAPVLEVLAPAAHAVSAELKQTYLG</sequence>
<dbReference type="Proteomes" id="UP000010729">
    <property type="component" value="Unassembled WGS sequence"/>
</dbReference>
<name>N1UVL5_9MICC</name>
<dbReference type="Pfam" id="PF01614">
    <property type="entry name" value="IclR_C"/>
    <property type="match status" value="1"/>
</dbReference>
<keyword evidence="1" id="KW-0805">Transcription regulation</keyword>
<keyword evidence="3" id="KW-0804">Transcription</keyword>
<evidence type="ECO:0000313" key="6">
    <source>
        <dbReference type="EMBL" id="EMY34451.1"/>
    </source>
</evidence>
<accession>N1UVL5</accession>
<keyword evidence="2" id="KW-0238">DNA-binding</keyword>